<proteinExistence type="predicted"/>
<gene>
    <name evidence="2" type="primary">LOC108859634</name>
</gene>
<dbReference type="GeneID" id="108859634"/>
<dbReference type="RefSeq" id="XP_018489047.1">
    <property type="nucleotide sequence ID" value="XM_018633545.2"/>
</dbReference>
<protein>
    <submittedName>
        <fullName evidence="2">Uncharacterized protein LOC108859634 isoform X1</fullName>
    </submittedName>
</protein>
<evidence type="ECO:0000313" key="2">
    <source>
        <dbReference type="RefSeq" id="XP_018489047.1"/>
    </source>
</evidence>
<reference evidence="1" key="1">
    <citation type="journal article" date="2019" name="Database">
        <title>The radish genome database (RadishGD): an integrated information resource for radish genomics.</title>
        <authorList>
            <person name="Yu H.J."/>
            <person name="Baek S."/>
            <person name="Lee Y.J."/>
            <person name="Cho A."/>
            <person name="Mun J.H."/>
        </authorList>
    </citation>
    <scope>NUCLEOTIDE SEQUENCE [LARGE SCALE GENOMIC DNA]</scope>
    <source>
        <strain evidence="1">cv. WK10039</strain>
    </source>
</reference>
<organism evidence="1 2">
    <name type="scientific">Raphanus sativus</name>
    <name type="common">Radish</name>
    <name type="synonym">Raphanus raphanistrum var. sativus</name>
    <dbReference type="NCBI Taxonomy" id="3726"/>
    <lineage>
        <taxon>Eukaryota</taxon>
        <taxon>Viridiplantae</taxon>
        <taxon>Streptophyta</taxon>
        <taxon>Embryophyta</taxon>
        <taxon>Tracheophyta</taxon>
        <taxon>Spermatophyta</taxon>
        <taxon>Magnoliopsida</taxon>
        <taxon>eudicotyledons</taxon>
        <taxon>Gunneridae</taxon>
        <taxon>Pentapetalae</taxon>
        <taxon>rosids</taxon>
        <taxon>malvids</taxon>
        <taxon>Brassicales</taxon>
        <taxon>Brassicaceae</taxon>
        <taxon>Brassiceae</taxon>
        <taxon>Raphanus</taxon>
    </lineage>
</organism>
<dbReference type="Proteomes" id="UP000504610">
    <property type="component" value="Chromosome 5"/>
</dbReference>
<dbReference type="KEGG" id="rsz:108859634"/>
<dbReference type="AlphaFoldDB" id="A0A6J0NW52"/>
<accession>A0A6J0NW52</accession>
<name>A0A6J0NW52_RAPSA</name>
<dbReference type="OrthoDB" id="1112867at2759"/>
<evidence type="ECO:0000313" key="1">
    <source>
        <dbReference type="Proteomes" id="UP000504610"/>
    </source>
</evidence>
<reference evidence="2" key="2">
    <citation type="submission" date="2025-08" db="UniProtKB">
        <authorList>
            <consortium name="RefSeq"/>
        </authorList>
    </citation>
    <scope>IDENTIFICATION</scope>
    <source>
        <tissue evidence="2">Leaf</tissue>
    </source>
</reference>
<keyword evidence="1" id="KW-1185">Reference proteome</keyword>
<sequence>MAAMRSVRSSVANLKGRIGQFMKRVWVEGVEQKPGQAFLVVAGTMGYAFHDQFEKVRKIRKKLLEQEAECEIMRKRVLERNADFNAKKDDLLMQMAVDFFWIKKK</sequence>